<evidence type="ECO:0000313" key="2">
    <source>
        <dbReference type="EMBL" id="CAI3976384.1"/>
    </source>
</evidence>
<comment type="caution">
    <text evidence="2">The sequence shown here is derived from an EMBL/GenBank/DDBJ whole genome shotgun (WGS) entry which is preliminary data.</text>
</comment>
<dbReference type="EMBL" id="CAMXCT010000267">
    <property type="protein sequence ID" value="CAI3976384.1"/>
    <property type="molecule type" value="Genomic_DNA"/>
</dbReference>
<evidence type="ECO:0000313" key="3">
    <source>
        <dbReference type="EMBL" id="CAL1129759.1"/>
    </source>
</evidence>
<feature type="region of interest" description="Disordered" evidence="1">
    <location>
        <begin position="190"/>
        <end position="260"/>
    </location>
</feature>
<dbReference type="EMBL" id="CAMXCT030000267">
    <property type="protein sequence ID" value="CAL4763696.1"/>
    <property type="molecule type" value="Genomic_DNA"/>
</dbReference>
<evidence type="ECO:0000313" key="5">
    <source>
        <dbReference type="Proteomes" id="UP001152797"/>
    </source>
</evidence>
<evidence type="ECO:0000256" key="1">
    <source>
        <dbReference type="SAM" id="MobiDB-lite"/>
    </source>
</evidence>
<dbReference type="Proteomes" id="UP001152797">
    <property type="component" value="Unassembled WGS sequence"/>
</dbReference>
<organism evidence="2">
    <name type="scientific">Cladocopium goreaui</name>
    <dbReference type="NCBI Taxonomy" id="2562237"/>
    <lineage>
        <taxon>Eukaryota</taxon>
        <taxon>Sar</taxon>
        <taxon>Alveolata</taxon>
        <taxon>Dinophyceae</taxon>
        <taxon>Suessiales</taxon>
        <taxon>Symbiodiniaceae</taxon>
        <taxon>Cladocopium</taxon>
    </lineage>
</organism>
<feature type="compositionally biased region" description="Low complexity" evidence="1">
    <location>
        <begin position="246"/>
        <end position="257"/>
    </location>
</feature>
<keyword evidence="5" id="KW-1185">Reference proteome</keyword>
<name>A0A9P1FGQ0_9DINO</name>
<dbReference type="EMBL" id="CAMXCT020000267">
    <property type="protein sequence ID" value="CAL1129759.1"/>
    <property type="molecule type" value="Genomic_DNA"/>
</dbReference>
<sequence>MGSGASTSAAMDITSAVHQLVQGFRQHGPTEALLPLIHRAFVALKLKAADRSYRYNFTENYMILLGQSRSYQPQVLDAALVQSPDLWVNGSLYHISPAALQKGRMLKRCFLQICDLLNLESEDDIGVLLCSRLARALSVFDSQWVQFEDLYIKDLIRIETRARVPLEKAVEMEIVLLNFEHAKPKESLNSLKRPVAEQSVHHLPVPRRRHTASDASGRVAAATAATAGTASSHGTQLSLPRHSRHVPGSSSSPPSNLHSREESIVFPEMGGSECPRSRQHTLSGELPSMAMASQTVLPEPQEATRKICELKHLAQSAVARGSTRRNLLEELVARVNDLNACANARGKGRSDMTVEVLEAAAKVFLAQDSISTPAALAHAALARSVLEGFLQVRRYLSAVCDRLLWIDPQLCMNAELENALVAWEDAWELASSFLLKMDLCDAICGVAVHAARACELEPSFANMIDNQDAELFLILPRLVLLSGLQSAPNMALAQSLMPDLEVATKDSQIETDAAGVEHGSSSKRSAVDRCLADLLVDVDWDVLTRQVIKGALSGCGFDVENGENGENDEENIGKLELCHYAVQT</sequence>
<protein>
    <submittedName>
        <fullName evidence="4">3-methyl-2-oxobutanoate hydroxymethyltransferase</fullName>
    </submittedName>
</protein>
<evidence type="ECO:0000313" key="4">
    <source>
        <dbReference type="EMBL" id="CAL4763696.1"/>
    </source>
</evidence>
<accession>A0A9P1FGQ0</accession>
<reference evidence="3" key="2">
    <citation type="submission" date="2024-04" db="EMBL/GenBank/DDBJ databases">
        <authorList>
            <person name="Chen Y."/>
            <person name="Shah S."/>
            <person name="Dougan E. K."/>
            <person name="Thang M."/>
            <person name="Chan C."/>
        </authorList>
    </citation>
    <scope>NUCLEOTIDE SEQUENCE [LARGE SCALE GENOMIC DNA]</scope>
</reference>
<reference evidence="2" key="1">
    <citation type="submission" date="2022-10" db="EMBL/GenBank/DDBJ databases">
        <authorList>
            <person name="Chen Y."/>
            <person name="Dougan E. K."/>
            <person name="Chan C."/>
            <person name="Rhodes N."/>
            <person name="Thang M."/>
        </authorList>
    </citation>
    <scope>NUCLEOTIDE SEQUENCE</scope>
</reference>
<proteinExistence type="predicted"/>
<feature type="compositionally biased region" description="Low complexity" evidence="1">
    <location>
        <begin position="213"/>
        <end position="235"/>
    </location>
</feature>
<dbReference type="AlphaFoldDB" id="A0A9P1FGQ0"/>
<gene>
    <name evidence="2" type="ORF">C1SCF055_LOCUS4607</name>
</gene>